<dbReference type="GO" id="GO:0003700">
    <property type="term" value="F:DNA-binding transcription factor activity"/>
    <property type="evidence" value="ECO:0007669"/>
    <property type="project" value="InterPro"/>
</dbReference>
<sequence length="268" mass="28915">MHTSRTARAEGGERVMWLTSQRVFYAGLLGATRSRSLGGHALYVSPRGLPNRVSIDGGPWQSGELLVVPPHAPHRVESAEPLVLSVLVEPESVDADALPPLLGQAGAVQDDDVVRRMRVAHAQLLAASQGEAPPPADFDRLFFGQALAPRRLDPRIAQIVARICANPAEPLTAEACAASVGLSFSRFLHLFRSQAGVPFRVFRAWKRARSLLRYVHQGTSLTDIALDAGYPDSTHFSHSIRQVYGLTPSDIVAGSRRLAVMDAHGPSA</sequence>
<reference evidence="5 6" key="1">
    <citation type="journal article" date="2016" name="Front. Microbiol.">
        <title>Genomic Resource of Rice Seed Associated Bacteria.</title>
        <authorList>
            <person name="Midha S."/>
            <person name="Bansal K."/>
            <person name="Sharma S."/>
            <person name="Kumar N."/>
            <person name="Patil P.P."/>
            <person name="Chaudhry V."/>
            <person name="Patil P.B."/>
        </authorList>
    </citation>
    <scope>NUCLEOTIDE SEQUENCE [LARGE SCALE GENOMIC DNA]</scope>
    <source>
        <strain evidence="5 6">NS331</strain>
    </source>
</reference>
<evidence type="ECO:0000256" key="1">
    <source>
        <dbReference type="ARBA" id="ARBA00023015"/>
    </source>
</evidence>
<dbReference type="SMART" id="SM00342">
    <property type="entry name" value="HTH_ARAC"/>
    <property type="match status" value="1"/>
</dbReference>
<dbReference type="AlphaFoldDB" id="A0A147GRG3"/>
<dbReference type="PROSITE" id="PS00041">
    <property type="entry name" value="HTH_ARAC_FAMILY_1"/>
    <property type="match status" value="1"/>
</dbReference>
<evidence type="ECO:0000256" key="3">
    <source>
        <dbReference type="ARBA" id="ARBA00023163"/>
    </source>
</evidence>
<comment type="caution">
    <text evidence="5">The sequence shown here is derived from an EMBL/GenBank/DDBJ whole genome shotgun (WGS) entry which is preliminary data.</text>
</comment>
<dbReference type="PANTHER" id="PTHR43436:SF1">
    <property type="entry name" value="TRANSCRIPTIONAL REGULATORY PROTEIN"/>
    <property type="match status" value="1"/>
</dbReference>
<keyword evidence="2" id="KW-0238">DNA-binding</keyword>
<keyword evidence="3" id="KW-0804">Transcription</keyword>
<dbReference type="GO" id="GO:0043565">
    <property type="term" value="F:sequence-specific DNA binding"/>
    <property type="evidence" value="ECO:0007669"/>
    <property type="project" value="InterPro"/>
</dbReference>
<dbReference type="Proteomes" id="UP000072741">
    <property type="component" value="Unassembled WGS sequence"/>
</dbReference>
<dbReference type="InterPro" id="IPR018062">
    <property type="entry name" value="HTH_AraC-typ_CS"/>
</dbReference>
<dbReference type="PANTHER" id="PTHR43436">
    <property type="entry name" value="ARAC-FAMILY TRANSCRIPTIONAL REGULATOR"/>
    <property type="match status" value="1"/>
</dbReference>
<dbReference type="RefSeq" id="WP_058643018.1">
    <property type="nucleotide sequence ID" value="NZ_LDSL01000106.1"/>
</dbReference>
<keyword evidence="1" id="KW-0805">Transcription regulation</keyword>
<dbReference type="Gene3D" id="1.10.10.60">
    <property type="entry name" value="Homeodomain-like"/>
    <property type="match status" value="1"/>
</dbReference>
<evidence type="ECO:0000256" key="2">
    <source>
        <dbReference type="ARBA" id="ARBA00023125"/>
    </source>
</evidence>
<protein>
    <submittedName>
        <fullName evidence="5">AraC family transcriptional regulator</fullName>
    </submittedName>
</protein>
<gene>
    <name evidence="5" type="ORF">NS331_16305</name>
</gene>
<organism evidence="5 6">
    <name type="scientific">Pseudacidovorax intermedius</name>
    <dbReference type="NCBI Taxonomy" id="433924"/>
    <lineage>
        <taxon>Bacteria</taxon>
        <taxon>Pseudomonadati</taxon>
        <taxon>Pseudomonadota</taxon>
        <taxon>Betaproteobacteria</taxon>
        <taxon>Burkholderiales</taxon>
        <taxon>Comamonadaceae</taxon>
        <taxon>Pseudacidovorax</taxon>
    </lineage>
</organism>
<dbReference type="EMBL" id="LDSL01000106">
    <property type="protein sequence ID" value="KTT18086.1"/>
    <property type="molecule type" value="Genomic_DNA"/>
</dbReference>
<evidence type="ECO:0000313" key="5">
    <source>
        <dbReference type="EMBL" id="KTT18086.1"/>
    </source>
</evidence>
<keyword evidence="6" id="KW-1185">Reference proteome</keyword>
<proteinExistence type="predicted"/>
<dbReference type="PROSITE" id="PS01124">
    <property type="entry name" value="HTH_ARAC_FAMILY_2"/>
    <property type="match status" value="1"/>
</dbReference>
<name>A0A147GRG3_9BURK</name>
<dbReference type="Pfam" id="PF12833">
    <property type="entry name" value="HTH_18"/>
    <property type="match status" value="1"/>
</dbReference>
<dbReference type="SUPFAM" id="SSF46689">
    <property type="entry name" value="Homeodomain-like"/>
    <property type="match status" value="2"/>
</dbReference>
<feature type="domain" description="HTH araC/xylS-type" evidence="4">
    <location>
        <begin position="157"/>
        <end position="254"/>
    </location>
</feature>
<accession>A0A147GRG3</accession>
<evidence type="ECO:0000313" key="6">
    <source>
        <dbReference type="Proteomes" id="UP000072741"/>
    </source>
</evidence>
<dbReference type="InterPro" id="IPR018060">
    <property type="entry name" value="HTH_AraC"/>
</dbReference>
<evidence type="ECO:0000259" key="4">
    <source>
        <dbReference type="PROSITE" id="PS01124"/>
    </source>
</evidence>
<dbReference type="InterPro" id="IPR009057">
    <property type="entry name" value="Homeodomain-like_sf"/>
</dbReference>